<dbReference type="CDD" id="cd00383">
    <property type="entry name" value="trans_reg_C"/>
    <property type="match status" value="1"/>
</dbReference>
<gene>
    <name evidence="3" type="ORF">S01H1_50364</name>
</gene>
<comment type="caution">
    <text evidence="3">The sequence shown here is derived from an EMBL/GenBank/DDBJ whole genome shotgun (WGS) entry which is preliminary data.</text>
</comment>
<dbReference type="GO" id="GO:0006355">
    <property type="term" value="P:regulation of DNA-templated transcription"/>
    <property type="evidence" value="ECO:0007669"/>
    <property type="project" value="InterPro"/>
</dbReference>
<evidence type="ECO:0000313" key="3">
    <source>
        <dbReference type="EMBL" id="GAG27951.1"/>
    </source>
</evidence>
<proteinExistence type="predicted"/>
<dbReference type="PROSITE" id="PS51755">
    <property type="entry name" value="OMPR_PHOB"/>
    <property type="match status" value="1"/>
</dbReference>
<dbReference type="GO" id="GO:0003677">
    <property type="term" value="F:DNA binding"/>
    <property type="evidence" value="ECO:0007669"/>
    <property type="project" value="UniProtKB-KW"/>
</dbReference>
<dbReference type="SMART" id="SM00862">
    <property type="entry name" value="Trans_reg_C"/>
    <property type="match status" value="1"/>
</dbReference>
<dbReference type="Gene3D" id="1.10.10.10">
    <property type="entry name" value="Winged helix-like DNA-binding domain superfamily/Winged helix DNA-binding domain"/>
    <property type="match status" value="1"/>
</dbReference>
<feature type="domain" description="OmpR/PhoB-type" evidence="2">
    <location>
        <begin position="6"/>
        <end position="105"/>
    </location>
</feature>
<keyword evidence="1" id="KW-0238">DNA-binding</keyword>
<protein>
    <recommendedName>
        <fullName evidence="2">OmpR/PhoB-type domain-containing protein</fullName>
    </recommendedName>
</protein>
<sequence length="107" mass="11831">THFAEESPISFGPLLFNPPTRQLLYGKKEINLTAIEAHIIHHLMRAGGDVASYSSLAEDVWGEAYPGSVDSLRVHIRRLREKLEADPSHPQLILTKAGIGYFLAKPG</sequence>
<accession>X0XSY9</accession>
<dbReference type="InterPro" id="IPR036388">
    <property type="entry name" value="WH-like_DNA-bd_sf"/>
</dbReference>
<feature type="non-terminal residue" evidence="3">
    <location>
        <position position="1"/>
    </location>
</feature>
<evidence type="ECO:0000256" key="1">
    <source>
        <dbReference type="ARBA" id="ARBA00023125"/>
    </source>
</evidence>
<dbReference type="InterPro" id="IPR001867">
    <property type="entry name" value="OmpR/PhoB-type_DNA-bd"/>
</dbReference>
<name>X0XSY9_9ZZZZ</name>
<dbReference type="InterPro" id="IPR016032">
    <property type="entry name" value="Sig_transdc_resp-reg_C-effctor"/>
</dbReference>
<organism evidence="3">
    <name type="scientific">marine sediment metagenome</name>
    <dbReference type="NCBI Taxonomy" id="412755"/>
    <lineage>
        <taxon>unclassified sequences</taxon>
        <taxon>metagenomes</taxon>
        <taxon>ecological metagenomes</taxon>
    </lineage>
</organism>
<reference evidence="3" key="1">
    <citation type="journal article" date="2014" name="Front. Microbiol.">
        <title>High frequency of phylogenetically diverse reductive dehalogenase-homologous genes in deep subseafloor sedimentary metagenomes.</title>
        <authorList>
            <person name="Kawai M."/>
            <person name="Futagami T."/>
            <person name="Toyoda A."/>
            <person name="Takaki Y."/>
            <person name="Nishi S."/>
            <person name="Hori S."/>
            <person name="Arai W."/>
            <person name="Tsubouchi T."/>
            <person name="Morono Y."/>
            <person name="Uchiyama I."/>
            <person name="Ito T."/>
            <person name="Fujiyama A."/>
            <person name="Inagaki F."/>
            <person name="Takami H."/>
        </authorList>
    </citation>
    <scope>NUCLEOTIDE SEQUENCE</scope>
    <source>
        <strain evidence="3">Expedition CK06-06</strain>
    </source>
</reference>
<evidence type="ECO:0000259" key="2">
    <source>
        <dbReference type="PROSITE" id="PS51755"/>
    </source>
</evidence>
<dbReference type="Pfam" id="PF00486">
    <property type="entry name" value="Trans_reg_C"/>
    <property type="match status" value="1"/>
</dbReference>
<dbReference type="GO" id="GO:0000160">
    <property type="term" value="P:phosphorelay signal transduction system"/>
    <property type="evidence" value="ECO:0007669"/>
    <property type="project" value="InterPro"/>
</dbReference>
<dbReference type="AlphaFoldDB" id="X0XSY9"/>
<dbReference type="EMBL" id="BARS01032447">
    <property type="protein sequence ID" value="GAG27951.1"/>
    <property type="molecule type" value="Genomic_DNA"/>
</dbReference>
<dbReference type="SUPFAM" id="SSF46894">
    <property type="entry name" value="C-terminal effector domain of the bipartite response regulators"/>
    <property type="match status" value="1"/>
</dbReference>